<comment type="caution">
    <text evidence="1">The sequence shown here is derived from an EMBL/GenBank/DDBJ whole genome shotgun (WGS) entry which is preliminary data.</text>
</comment>
<sequence>MARLILSFCRDCLGSVPETLTEALRDLPVRMRLADCLGRCDAPQALALEGRSLAAYLFDGIDVETDAADIAATCKAVLEADAGWIEDARPCGRLRHRLVTRVPA</sequence>
<protein>
    <submittedName>
        <fullName evidence="1">Uncharacterized protein DUF1636</fullName>
    </submittedName>
</protein>
<dbReference type="Proteomes" id="UP000245390">
    <property type="component" value="Unassembled WGS sequence"/>
</dbReference>
<evidence type="ECO:0000313" key="2">
    <source>
        <dbReference type="Proteomes" id="UP000245390"/>
    </source>
</evidence>
<dbReference type="Pfam" id="PF07845">
    <property type="entry name" value="DUF1636"/>
    <property type="match status" value="1"/>
</dbReference>
<reference evidence="1 2" key="1">
    <citation type="submission" date="2018-05" db="EMBL/GenBank/DDBJ databases">
        <title>Genomic Encyclopedia of Type Strains, Phase IV (KMG-IV): sequencing the most valuable type-strain genomes for metagenomic binning, comparative biology and taxonomic classification.</title>
        <authorList>
            <person name="Goeker M."/>
        </authorList>
    </citation>
    <scope>NUCLEOTIDE SEQUENCE [LARGE SCALE GENOMIC DNA]</scope>
    <source>
        <strain evidence="1 2">DSM 103371</strain>
    </source>
</reference>
<organism evidence="1 2">
    <name type="scientific">Silicimonas algicola</name>
    <dbReference type="NCBI Taxonomy" id="1826607"/>
    <lineage>
        <taxon>Bacteria</taxon>
        <taxon>Pseudomonadati</taxon>
        <taxon>Pseudomonadota</taxon>
        <taxon>Alphaproteobacteria</taxon>
        <taxon>Rhodobacterales</taxon>
        <taxon>Paracoccaceae</taxon>
    </lineage>
</organism>
<dbReference type="AlphaFoldDB" id="A0A316G9V1"/>
<keyword evidence="2" id="KW-1185">Reference proteome</keyword>
<evidence type="ECO:0000313" key="1">
    <source>
        <dbReference type="EMBL" id="PWK56985.1"/>
    </source>
</evidence>
<dbReference type="EMBL" id="QGGV01000003">
    <property type="protein sequence ID" value="PWK56985.1"/>
    <property type="molecule type" value="Genomic_DNA"/>
</dbReference>
<accession>A0A316G9V1</accession>
<proteinExistence type="predicted"/>
<gene>
    <name evidence="1" type="ORF">C8D95_103221</name>
</gene>
<dbReference type="InterPro" id="IPR012863">
    <property type="entry name" value="DUF1636"/>
</dbReference>
<dbReference type="RefSeq" id="WP_164721636.1">
    <property type="nucleotide sequence ID" value="NZ_CP034588.1"/>
</dbReference>
<name>A0A316G9V1_9RHOB</name>